<dbReference type="PANTHER" id="PTHR46333">
    <property type="entry name" value="CYTOKINESIS PROTEIN 3"/>
    <property type="match status" value="1"/>
</dbReference>
<feature type="transmembrane region" description="Helical" evidence="2">
    <location>
        <begin position="1009"/>
        <end position="1028"/>
    </location>
</feature>
<keyword evidence="2" id="KW-1133">Transmembrane helix</keyword>
<dbReference type="RefSeq" id="WP_242163318.1">
    <property type="nucleotide sequence ID" value="NZ_JAJMLW010000001.1"/>
</dbReference>
<protein>
    <recommendedName>
        <fullName evidence="4">Transglutaminase-like domain-containing protein</fullName>
    </recommendedName>
</protein>
<evidence type="ECO:0000313" key="5">
    <source>
        <dbReference type="EMBL" id="MCI2241296.1"/>
    </source>
</evidence>
<sequence length="1035" mass="106873">MELLRRRALRLLCATLLITSLVPTAALAAPGGGDAAVPAEASAAASDRVAASASDVASGASDPAASEAGPAPAAPAGDLAAAPAVSALSVSSAASADPAAPDASAASDPVAGAGASSPSIPRRLVSSVTADVRTSARPLLFSLAQDGTVALRPGAHERWIDRIDIPAWARDFYDVLAEATDDDGVDDFLIEDRYFDAAALPELGTTPSPAGSAEGRAVLRAAILEGTGLLPEEEKGAAAQEAYRYLLAVMAAFDRDHGEVFWLSSPVSMGAFTAGDQGDLEIVLFLTGEGEGRARHAAYDDERVIRAAIAQRDADVQAILGELRASGAAAEDAEAVRFLNRWLVEHNQYNTASATSPDGLEDDYPDAWECVSALGGRLGAQGPVCEGYARALKVLCDGLGIPCVLVDGQALANAASDLRAGHMWNYVQVDGAWYGIDVTWNDPSNDANPNPPYDPRYSEAYFLVGAETPDWQNEPFLTTHPVENRVFTPGTSFVNGPELAAEAYAPKAAPVVGVPTGLAATYGDELGSVALPEPAAGETPGAWSWAVADQPVGNVGARTFRAVFTPEDRTAFAAAAFDVTVAVAPRVVTPTVELAAPVFTWAGHPVTPAVTVRDGDAVIPASEYSVAYRDNDALGTATVVVTDAPGGNYDLGEARATFELVERPTPKLAAADLTKVYDGAAVDPQALLADVTATVEGHEVTGAWSLGAVPEMRAAGAYEVEVRFEPDDAEACLPAVTTAHVTIERRPATLGVELPTNRLTADDAVPAPTLRVDGLVEGELIAPTVAPAFRGLPARGEVGDHVVEWVNADDVLAAARALPAAANYELSLAGERSWALAVADVTLAPVADPGLRVELRAGLDVAPEGLAATPFQTPEAVGAELLRVAREALPTVADGQIAVWDVALFTTADGGRTWAPADEASFPAEGLEVLLPVPEGADVDAHWFAAAHMFTAAMAGFQPGDVEPCEAAASAEGVRVTVHGLSPVAVAWGDEPTEEALRAVAMAQTGDRAAPFALALAAALSAALVIVMSRRRVRA</sequence>
<dbReference type="InterPro" id="IPR002931">
    <property type="entry name" value="Transglutaminase-like"/>
</dbReference>
<dbReference type="InterPro" id="IPR038765">
    <property type="entry name" value="Papain-like_cys_pep_sf"/>
</dbReference>
<feature type="region of interest" description="Disordered" evidence="1">
    <location>
        <begin position="97"/>
        <end position="120"/>
    </location>
</feature>
<organism evidence="5 6">
    <name type="scientific">Adlercreutzia faecimuris</name>
    <dbReference type="NCBI Taxonomy" id="2897341"/>
    <lineage>
        <taxon>Bacteria</taxon>
        <taxon>Bacillati</taxon>
        <taxon>Actinomycetota</taxon>
        <taxon>Coriobacteriia</taxon>
        <taxon>Eggerthellales</taxon>
        <taxon>Eggerthellaceae</taxon>
        <taxon>Adlercreutzia</taxon>
    </lineage>
</organism>
<evidence type="ECO:0000256" key="3">
    <source>
        <dbReference type="SAM" id="SignalP"/>
    </source>
</evidence>
<evidence type="ECO:0000256" key="1">
    <source>
        <dbReference type="SAM" id="MobiDB-lite"/>
    </source>
</evidence>
<gene>
    <name evidence="5" type="ORF">LPT13_02870</name>
</gene>
<proteinExistence type="predicted"/>
<dbReference type="InterPro" id="IPR052557">
    <property type="entry name" value="CAP/Cytokinesis_protein"/>
</dbReference>
<evidence type="ECO:0000256" key="2">
    <source>
        <dbReference type="SAM" id="Phobius"/>
    </source>
</evidence>
<evidence type="ECO:0000313" key="6">
    <source>
        <dbReference type="Proteomes" id="UP001430755"/>
    </source>
</evidence>
<keyword evidence="2" id="KW-0472">Membrane</keyword>
<dbReference type="SUPFAM" id="SSF54001">
    <property type="entry name" value="Cysteine proteinases"/>
    <property type="match status" value="1"/>
</dbReference>
<comment type="caution">
    <text evidence="5">The sequence shown here is derived from an EMBL/GenBank/DDBJ whole genome shotgun (WGS) entry which is preliminary data.</text>
</comment>
<dbReference type="Pfam" id="PF01841">
    <property type="entry name" value="Transglut_core"/>
    <property type="match status" value="1"/>
</dbReference>
<name>A0ABS9WEJ9_9ACTN</name>
<dbReference type="EMBL" id="JAJMLW010000001">
    <property type="protein sequence ID" value="MCI2241296.1"/>
    <property type="molecule type" value="Genomic_DNA"/>
</dbReference>
<dbReference type="Gene3D" id="3.10.620.30">
    <property type="match status" value="1"/>
</dbReference>
<feature type="domain" description="Transglutaminase-like" evidence="4">
    <location>
        <begin position="328"/>
        <end position="437"/>
    </location>
</feature>
<dbReference type="PANTHER" id="PTHR46333:SF2">
    <property type="entry name" value="CYTOKINESIS PROTEIN 3"/>
    <property type="match status" value="1"/>
</dbReference>
<keyword evidence="6" id="KW-1185">Reference proteome</keyword>
<keyword evidence="3" id="KW-0732">Signal</keyword>
<feature type="signal peptide" evidence="3">
    <location>
        <begin position="1"/>
        <end position="28"/>
    </location>
</feature>
<dbReference type="Proteomes" id="UP001430755">
    <property type="component" value="Unassembled WGS sequence"/>
</dbReference>
<keyword evidence="2" id="KW-0812">Transmembrane</keyword>
<reference evidence="5" key="1">
    <citation type="submission" date="2021-11" db="EMBL/GenBank/DDBJ databases">
        <title>A Novel Adlercreutzia Species, isolated from a Allomyrina dichotoma larva feces.</title>
        <authorList>
            <person name="Suh M.K."/>
        </authorList>
    </citation>
    <scope>NUCLEOTIDE SEQUENCE</scope>
    <source>
        <strain evidence="5">JBNU-10</strain>
    </source>
</reference>
<evidence type="ECO:0000259" key="4">
    <source>
        <dbReference type="Pfam" id="PF01841"/>
    </source>
</evidence>
<feature type="chain" id="PRO_5045523318" description="Transglutaminase-like domain-containing protein" evidence="3">
    <location>
        <begin position="29"/>
        <end position="1035"/>
    </location>
</feature>
<accession>A0ABS9WEJ9</accession>
<feature type="compositionally biased region" description="Low complexity" evidence="1">
    <location>
        <begin position="97"/>
        <end position="119"/>
    </location>
</feature>